<proteinExistence type="predicted"/>
<dbReference type="PANTHER" id="PTHR39967:SF1">
    <property type="entry name" value="ISH14-TYPE TRANSPOSASE HSIRS44"/>
    <property type="match status" value="1"/>
</dbReference>
<gene>
    <name evidence="2" type="ORF">MLAUSG7_0019</name>
</gene>
<dbReference type="AlphaFoldDB" id="A0A8D6PNV4"/>
<name>A0A8D6PNV4_9EURY</name>
<feature type="domain" description="DDE" evidence="1">
    <location>
        <begin position="15"/>
        <end position="73"/>
    </location>
</feature>
<evidence type="ECO:0000313" key="2">
    <source>
        <dbReference type="EMBL" id="CAB3287087.1"/>
    </source>
</evidence>
<dbReference type="PANTHER" id="PTHR39967">
    <property type="match status" value="1"/>
</dbReference>
<protein>
    <recommendedName>
        <fullName evidence="1">DDE domain-containing protein</fullName>
    </recommendedName>
</protein>
<dbReference type="InterPro" id="IPR032874">
    <property type="entry name" value="DDE_dom"/>
</dbReference>
<dbReference type="Pfam" id="PF13610">
    <property type="entry name" value="DDE_Tnp_IS240"/>
    <property type="match status" value="1"/>
</dbReference>
<dbReference type="KEGG" id="mesg:MLAUSG7_0019"/>
<reference evidence="2 3" key="1">
    <citation type="submission" date="2020-04" db="EMBL/GenBank/DDBJ databases">
        <authorList>
            <consortium name="Genoscope - CEA"/>
            <person name="William W."/>
        </authorList>
    </citation>
    <scope>NUCLEOTIDE SEQUENCE [LARGE SCALE GENOMIC DNA]</scope>
    <source>
        <strain evidence="2 3">SG7</strain>
    </source>
</reference>
<organism evidence="2 3">
    <name type="scientific">Methanocaldococcus lauensis</name>
    <dbReference type="NCBI Taxonomy" id="2546128"/>
    <lineage>
        <taxon>Archaea</taxon>
        <taxon>Methanobacteriati</taxon>
        <taxon>Methanobacteriota</taxon>
        <taxon>Methanomada group</taxon>
        <taxon>Methanococci</taxon>
        <taxon>Methanococcales</taxon>
        <taxon>Methanocaldococcaceae</taxon>
        <taxon>Methanocaldococcus</taxon>
    </lineage>
</organism>
<accession>A0A8D6PNV4</accession>
<sequence>MILYLSIRFAHSERQETKLKFGNETIYVWSAIDVESKECLGIYISKTRSSLDTILFVRSILKFCSNKPKILVDGIHDHYRD</sequence>
<evidence type="ECO:0000313" key="3">
    <source>
        <dbReference type="Proteomes" id="UP000679213"/>
    </source>
</evidence>
<dbReference type="Proteomes" id="UP000679213">
    <property type="component" value="Chromosome I"/>
</dbReference>
<evidence type="ECO:0000259" key="1">
    <source>
        <dbReference type="Pfam" id="PF13610"/>
    </source>
</evidence>
<dbReference type="EMBL" id="LR792632">
    <property type="protein sequence ID" value="CAB3287087.1"/>
    <property type="molecule type" value="Genomic_DNA"/>
</dbReference>
<keyword evidence="3" id="KW-1185">Reference proteome</keyword>